<protein>
    <submittedName>
        <fullName evidence="1">Uncharacterized protein</fullName>
    </submittedName>
</protein>
<proteinExistence type="predicted"/>
<dbReference type="AlphaFoldDB" id="A0A0F9G616"/>
<name>A0A0F9G616_9ZZZZ</name>
<dbReference type="EMBL" id="LAZR01018993">
    <property type="protein sequence ID" value="KKL94173.1"/>
    <property type="molecule type" value="Genomic_DNA"/>
</dbReference>
<accession>A0A0F9G616</accession>
<evidence type="ECO:0000313" key="1">
    <source>
        <dbReference type="EMBL" id="KKL94173.1"/>
    </source>
</evidence>
<gene>
    <name evidence="1" type="ORF">LCGC14_1867250</name>
</gene>
<reference evidence="1" key="1">
    <citation type="journal article" date="2015" name="Nature">
        <title>Complex archaea that bridge the gap between prokaryotes and eukaryotes.</title>
        <authorList>
            <person name="Spang A."/>
            <person name="Saw J.H."/>
            <person name="Jorgensen S.L."/>
            <person name="Zaremba-Niedzwiedzka K."/>
            <person name="Martijn J."/>
            <person name="Lind A.E."/>
            <person name="van Eijk R."/>
            <person name="Schleper C."/>
            <person name="Guy L."/>
            <person name="Ettema T.J."/>
        </authorList>
    </citation>
    <scope>NUCLEOTIDE SEQUENCE</scope>
</reference>
<comment type="caution">
    <text evidence="1">The sequence shown here is derived from an EMBL/GenBank/DDBJ whole genome shotgun (WGS) entry which is preliminary data.</text>
</comment>
<organism evidence="1">
    <name type="scientific">marine sediment metagenome</name>
    <dbReference type="NCBI Taxonomy" id="412755"/>
    <lineage>
        <taxon>unclassified sequences</taxon>
        <taxon>metagenomes</taxon>
        <taxon>ecological metagenomes</taxon>
    </lineage>
</organism>
<sequence>MYNRRKNMMNSDILYMYRILLKLGGSIEKVEKHKNNTYIVHIKWPCHGYYDGAGFYIKKDHTSSRLYLTPVA</sequence>